<proteinExistence type="inferred from homology"/>
<dbReference type="InterPro" id="IPR038213">
    <property type="entry name" value="IFI6/IFI27-like_sf"/>
</dbReference>
<dbReference type="Gene3D" id="6.10.110.10">
    <property type="match status" value="1"/>
</dbReference>
<comment type="caution">
    <text evidence="7">The sequence shown here is derived from an EMBL/GenBank/DDBJ whole genome shotgun (WGS) entry which is preliminary data.</text>
</comment>
<comment type="similarity">
    <text evidence="2">Belongs to the IFI6/IFI27 family.</text>
</comment>
<sequence length="104" mass="10303">MIIGALVAGVCWSIGAVVLSCIAKAIGFSAIGPVAGSLAAKWMSGIAIAKGGGVAAGSIYALLQSFAMGGGRRCGAVTACTGAVGTLFVFKAVWSLIRALLQWD</sequence>
<dbReference type="Pfam" id="PF06140">
    <property type="entry name" value="Ifi-6-16"/>
    <property type="match status" value="1"/>
</dbReference>
<dbReference type="GO" id="GO:0016020">
    <property type="term" value="C:membrane"/>
    <property type="evidence" value="ECO:0007669"/>
    <property type="project" value="UniProtKB-SubCell"/>
</dbReference>
<evidence type="ECO:0000256" key="4">
    <source>
        <dbReference type="ARBA" id="ARBA00022989"/>
    </source>
</evidence>
<protein>
    <submittedName>
        <fullName evidence="7">Uncharacterized protein</fullName>
    </submittedName>
</protein>
<gene>
    <name evidence="7" type="ORF">Agub_g6903</name>
</gene>
<dbReference type="PANTHER" id="PTHR16932:SF18">
    <property type="entry name" value="INTERFERON, ALPHA-INDUCIBLE PROTEIN 27-LIKE 2"/>
    <property type="match status" value="1"/>
</dbReference>
<reference evidence="7 8" key="1">
    <citation type="journal article" date="2021" name="Sci. Rep.">
        <title>Genome sequencing of the multicellular alga Astrephomene provides insights into convergent evolution of germ-soma differentiation.</title>
        <authorList>
            <person name="Yamashita S."/>
            <person name="Yamamoto K."/>
            <person name="Matsuzaki R."/>
            <person name="Suzuki S."/>
            <person name="Yamaguchi H."/>
            <person name="Hirooka S."/>
            <person name="Minakuchi Y."/>
            <person name="Miyagishima S."/>
            <person name="Kawachi M."/>
            <person name="Toyoda A."/>
            <person name="Nozaki H."/>
        </authorList>
    </citation>
    <scope>NUCLEOTIDE SEQUENCE [LARGE SCALE GENOMIC DNA]</scope>
    <source>
        <strain evidence="7 8">NIES-4017</strain>
    </source>
</reference>
<feature type="transmembrane region" description="Helical" evidence="6">
    <location>
        <begin position="75"/>
        <end position="97"/>
    </location>
</feature>
<evidence type="ECO:0000256" key="3">
    <source>
        <dbReference type="ARBA" id="ARBA00022692"/>
    </source>
</evidence>
<evidence type="ECO:0000313" key="8">
    <source>
        <dbReference type="Proteomes" id="UP001054857"/>
    </source>
</evidence>
<keyword evidence="3 6" id="KW-0812">Transmembrane</keyword>
<keyword evidence="5 6" id="KW-0472">Membrane</keyword>
<evidence type="ECO:0000256" key="2">
    <source>
        <dbReference type="ARBA" id="ARBA00007262"/>
    </source>
</evidence>
<dbReference type="InterPro" id="IPR009311">
    <property type="entry name" value="IFI6/IFI27-like"/>
</dbReference>
<organism evidence="7 8">
    <name type="scientific">Astrephomene gubernaculifera</name>
    <dbReference type="NCBI Taxonomy" id="47775"/>
    <lineage>
        <taxon>Eukaryota</taxon>
        <taxon>Viridiplantae</taxon>
        <taxon>Chlorophyta</taxon>
        <taxon>core chlorophytes</taxon>
        <taxon>Chlorophyceae</taxon>
        <taxon>CS clade</taxon>
        <taxon>Chlamydomonadales</taxon>
        <taxon>Astrephomenaceae</taxon>
        <taxon>Astrephomene</taxon>
    </lineage>
</organism>
<accession>A0AAD3DR98</accession>
<evidence type="ECO:0000256" key="6">
    <source>
        <dbReference type="SAM" id="Phobius"/>
    </source>
</evidence>
<feature type="transmembrane region" description="Helical" evidence="6">
    <location>
        <begin position="39"/>
        <end position="63"/>
    </location>
</feature>
<dbReference type="EMBL" id="BMAR01000010">
    <property type="protein sequence ID" value="GFR45512.1"/>
    <property type="molecule type" value="Genomic_DNA"/>
</dbReference>
<dbReference type="PANTHER" id="PTHR16932">
    <property type="entry name" value="INTERFERON ALPHA-INDUCIBLE PROTEIN 27"/>
    <property type="match status" value="1"/>
</dbReference>
<keyword evidence="8" id="KW-1185">Reference proteome</keyword>
<name>A0AAD3DR98_9CHLO</name>
<comment type="subcellular location">
    <subcellularLocation>
        <location evidence="1">Membrane</location>
        <topology evidence="1">Multi-pass membrane protein</topology>
    </subcellularLocation>
</comment>
<dbReference type="AlphaFoldDB" id="A0AAD3DR98"/>
<evidence type="ECO:0000256" key="5">
    <source>
        <dbReference type="ARBA" id="ARBA00023136"/>
    </source>
</evidence>
<evidence type="ECO:0000313" key="7">
    <source>
        <dbReference type="EMBL" id="GFR45512.1"/>
    </source>
</evidence>
<keyword evidence="4 6" id="KW-1133">Transmembrane helix</keyword>
<evidence type="ECO:0000256" key="1">
    <source>
        <dbReference type="ARBA" id="ARBA00004141"/>
    </source>
</evidence>
<dbReference type="Proteomes" id="UP001054857">
    <property type="component" value="Unassembled WGS sequence"/>
</dbReference>